<sequence>MTLQSHNNFVHLFELDDIASDGFSSRGRKEYLLSPLEYKCFILSLILLSFNLVVFLNTSSTIVYFHLLLLNVLRNMHILQTSSKIISRKKEKNKLKLINASCVQVVFRFFFFIFCYLFFALCLKQLKEEEIQVIIQHWIRTLKIKLGWIKDFDKLVVNYVTFNNCQFICSGSTDQTVCVWYVDNNKQIQSFNGHSDRVFFVKFSSYHYHNYCQN</sequence>
<dbReference type="InterPro" id="IPR015943">
    <property type="entry name" value="WD40/YVTN_repeat-like_dom_sf"/>
</dbReference>
<dbReference type="AlphaFoldDB" id="X6N811"/>
<evidence type="ECO:0000313" key="2">
    <source>
        <dbReference type="EMBL" id="ETO22405.1"/>
    </source>
</evidence>
<dbReference type="Proteomes" id="UP000023152">
    <property type="component" value="Unassembled WGS sequence"/>
</dbReference>
<keyword evidence="1" id="KW-0812">Transmembrane</keyword>
<gene>
    <name evidence="2" type="ORF">RFI_14793</name>
</gene>
<keyword evidence="1" id="KW-1133">Transmembrane helix</keyword>
<keyword evidence="1" id="KW-0472">Membrane</keyword>
<dbReference type="SUPFAM" id="SSF50978">
    <property type="entry name" value="WD40 repeat-like"/>
    <property type="match status" value="1"/>
</dbReference>
<keyword evidence="3" id="KW-1185">Reference proteome</keyword>
<dbReference type="Gene3D" id="2.130.10.10">
    <property type="entry name" value="YVTN repeat-like/Quinoprotein amine dehydrogenase"/>
    <property type="match status" value="1"/>
</dbReference>
<dbReference type="InterPro" id="IPR036322">
    <property type="entry name" value="WD40_repeat_dom_sf"/>
</dbReference>
<organism evidence="2 3">
    <name type="scientific">Reticulomyxa filosa</name>
    <dbReference type="NCBI Taxonomy" id="46433"/>
    <lineage>
        <taxon>Eukaryota</taxon>
        <taxon>Sar</taxon>
        <taxon>Rhizaria</taxon>
        <taxon>Retaria</taxon>
        <taxon>Foraminifera</taxon>
        <taxon>Monothalamids</taxon>
        <taxon>Reticulomyxidae</taxon>
        <taxon>Reticulomyxa</taxon>
    </lineage>
</organism>
<evidence type="ECO:0000313" key="3">
    <source>
        <dbReference type="Proteomes" id="UP000023152"/>
    </source>
</evidence>
<evidence type="ECO:0008006" key="4">
    <source>
        <dbReference type="Google" id="ProtNLM"/>
    </source>
</evidence>
<feature type="transmembrane region" description="Helical" evidence="1">
    <location>
        <begin position="100"/>
        <end position="121"/>
    </location>
</feature>
<feature type="non-terminal residue" evidence="2">
    <location>
        <position position="214"/>
    </location>
</feature>
<accession>X6N811</accession>
<dbReference type="EMBL" id="ASPP01010762">
    <property type="protein sequence ID" value="ETO22405.1"/>
    <property type="molecule type" value="Genomic_DNA"/>
</dbReference>
<protein>
    <recommendedName>
        <fullName evidence="4">WD-40 repeat protein</fullName>
    </recommendedName>
</protein>
<reference evidence="2 3" key="1">
    <citation type="journal article" date="2013" name="Curr. Biol.">
        <title>The Genome of the Foraminiferan Reticulomyxa filosa.</title>
        <authorList>
            <person name="Glockner G."/>
            <person name="Hulsmann N."/>
            <person name="Schleicher M."/>
            <person name="Noegel A.A."/>
            <person name="Eichinger L."/>
            <person name="Gallinger C."/>
            <person name="Pawlowski J."/>
            <person name="Sierra R."/>
            <person name="Euteneuer U."/>
            <person name="Pillet L."/>
            <person name="Moustafa A."/>
            <person name="Platzer M."/>
            <person name="Groth M."/>
            <person name="Szafranski K."/>
            <person name="Schliwa M."/>
        </authorList>
    </citation>
    <scope>NUCLEOTIDE SEQUENCE [LARGE SCALE GENOMIC DNA]</scope>
</reference>
<proteinExistence type="predicted"/>
<comment type="caution">
    <text evidence="2">The sequence shown here is derived from an EMBL/GenBank/DDBJ whole genome shotgun (WGS) entry which is preliminary data.</text>
</comment>
<name>X6N811_RETFI</name>
<evidence type="ECO:0000256" key="1">
    <source>
        <dbReference type="SAM" id="Phobius"/>
    </source>
</evidence>